<dbReference type="CDD" id="cd00093">
    <property type="entry name" value="HTH_XRE"/>
    <property type="match status" value="1"/>
</dbReference>
<keyword evidence="1" id="KW-0238">DNA-binding</keyword>
<comment type="caution">
    <text evidence="3">The sequence shown here is derived from an EMBL/GenBank/DDBJ whole genome shotgun (WGS) entry which is preliminary data.</text>
</comment>
<dbReference type="AlphaFoldDB" id="A0A644WWN7"/>
<proteinExistence type="predicted"/>
<dbReference type="Pfam" id="PF01381">
    <property type="entry name" value="HTH_3"/>
    <property type="match status" value="1"/>
</dbReference>
<organism evidence="3">
    <name type="scientific">bioreactor metagenome</name>
    <dbReference type="NCBI Taxonomy" id="1076179"/>
    <lineage>
        <taxon>unclassified sequences</taxon>
        <taxon>metagenomes</taxon>
        <taxon>ecological metagenomes</taxon>
    </lineage>
</organism>
<protein>
    <recommendedName>
        <fullName evidence="2">HTH cro/C1-type domain-containing protein</fullName>
    </recommendedName>
</protein>
<feature type="domain" description="HTH cro/C1-type" evidence="2">
    <location>
        <begin position="15"/>
        <end position="69"/>
    </location>
</feature>
<sequence>MKEKKQLNVEIGARIKNARENAGLTQERFSELIGMGTKSVSALERGTVGVSLSSLQRICQVLSISGDEILFEKDIEGNDVQALAARLARLSPEQFEITREILNKLFEAFSILD</sequence>
<evidence type="ECO:0000313" key="3">
    <source>
        <dbReference type="EMBL" id="MPM08232.1"/>
    </source>
</evidence>
<dbReference type="EMBL" id="VSSQ01001427">
    <property type="protein sequence ID" value="MPM08232.1"/>
    <property type="molecule type" value="Genomic_DNA"/>
</dbReference>
<reference evidence="3" key="1">
    <citation type="submission" date="2019-08" db="EMBL/GenBank/DDBJ databases">
        <authorList>
            <person name="Kucharzyk K."/>
            <person name="Murdoch R.W."/>
            <person name="Higgins S."/>
            <person name="Loffler F."/>
        </authorList>
    </citation>
    <scope>NUCLEOTIDE SEQUENCE</scope>
</reference>
<dbReference type="PROSITE" id="PS50943">
    <property type="entry name" value="HTH_CROC1"/>
    <property type="match status" value="1"/>
</dbReference>
<dbReference type="SUPFAM" id="SSF47413">
    <property type="entry name" value="lambda repressor-like DNA-binding domains"/>
    <property type="match status" value="1"/>
</dbReference>
<dbReference type="SMART" id="SM00530">
    <property type="entry name" value="HTH_XRE"/>
    <property type="match status" value="1"/>
</dbReference>
<dbReference type="GO" id="GO:0003677">
    <property type="term" value="F:DNA binding"/>
    <property type="evidence" value="ECO:0007669"/>
    <property type="project" value="UniProtKB-KW"/>
</dbReference>
<dbReference type="PANTHER" id="PTHR46558:SF4">
    <property type="entry name" value="DNA-BIDING PHAGE PROTEIN"/>
    <property type="match status" value="1"/>
</dbReference>
<dbReference type="InterPro" id="IPR001387">
    <property type="entry name" value="Cro/C1-type_HTH"/>
</dbReference>
<evidence type="ECO:0000256" key="1">
    <source>
        <dbReference type="ARBA" id="ARBA00023125"/>
    </source>
</evidence>
<dbReference type="PANTHER" id="PTHR46558">
    <property type="entry name" value="TRACRIPTIONAL REGULATORY PROTEIN-RELATED-RELATED"/>
    <property type="match status" value="1"/>
</dbReference>
<name>A0A644WWN7_9ZZZZ</name>
<evidence type="ECO:0000259" key="2">
    <source>
        <dbReference type="PROSITE" id="PS50943"/>
    </source>
</evidence>
<dbReference type="InterPro" id="IPR010982">
    <property type="entry name" value="Lambda_DNA-bd_dom_sf"/>
</dbReference>
<gene>
    <name evidence="3" type="ORF">SDC9_54544</name>
</gene>
<accession>A0A644WWN7</accession>
<dbReference type="Gene3D" id="1.10.260.40">
    <property type="entry name" value="lambda repressor-like DNA-binding domains"/>
    <property type="match status" value="1"/>
</dbReference>